<dbReference type="Gene3D" id="2.40.50.90">
    <property type="match status" value="1"/>
</dbReference>
<protein>
    <submittedName>
        <fullName evidence="1">Uncharacterized protein</fullName>
    </submittedName>
</protein>
<proteinExistence type="predicted"/>
<reference evidence="1 2" key="1">
    <citation type="submission" date="2020-04" db="EMBL/GenBank/DDBJ databases">
        <title>Rhizobium sp. S-51 isolated from soil.</title>
        <authorList>
            <person name="Dahal R.H."/>
        </authorList>
    </citation>
    <scope>NUCLEOTIDE SEQUENCE [LARGE SCALE GENOMIC DNA]</scope>
    <source>
        <strain evidence="1 2">S-51</strain>
    </source>
</reference>
<dbReference type="RefSeq" id="WP_169590264.1">
    <property type="nucleotide sequence ID" value="NZ_JABBGK010000002.1"/>
</dbReference>
<evidence type="ECO:0000313" key="2">
    <source>
        <dbReference type="Proteomes" id="UP000541470"/>
    </source>
</evidence>
<dbReference type="AlphaFoldDB" id="A0A7Y0FW94"/>
<dbReference type="SUPFAM" id="SSF50199">
    <property type="entry name" value="Staphylococcal nuclease"/>
    <property type="match status" value="1"/>
</dbReference>
<sequence length="238" mass="25924">METHFEGRHQPLNLANAARNALLDFVGIRNVQWDANAGSVIAADDGSPGYILARSTDKFGRVIAFAFADVAPMATGSEIFAKAQDLDNSVNIHLLSRGFAYPTYYWTLFAELREHLTASVDAARAAGLGVHAVDATNTLSSIVNIGTLTDQLVLMPKLFRRASAYVAAAGTIIGFKAALEANQEPVFDLRDKNFTHFDTFVTEQGDQIALTRRPEELVFDPMPERPGGEFTAMMNDQG</sequence>
<comment type="caution">
    <text evidence="1">The sequence shown here is derived from an EMBL/GenBank/DDBJ whole genome shotgun (WGS) entry which is preliminary data.</text>
</comment>
<evidence type="ECO:0000313" key="1">
    <source>
        <dbReference type="EMBL" id="NML74640.1"/>
    </source>
</evidence>
<dbReference type="InterPro" id="IPR035437">
    <property type="entry name" value="SNase_OB-fold_sf"/>
</dbReference>
<accession>A0A7Y0FW94</accession>
<organism evidence="1 2">
    <name type="scientific">Rhizobium terricola</name>
    <dbReference type="NCBI Taxonomy" id="2728849"/>
    <lineage>
        <taxon>Bacteria</taxon>
        <taxon>Pseudomonadati</taxon>
        <taxon>Pseudomonadota</taxon>
        <taxon>Alphaproteobacteria</taxon>
        <taxon>Hyphomicrobiales</taxon>
        <taxon>Rhizobiaceae</taxon>
        <taxon>Rhizobium/Agrobacterium group</taxon>
        <taxon>Rhizobium</taxon>
    </lineage>
</organism>
<dbReference type="EMBL" id="JABBGK010000002">
    <property type="protein sequence ID" value="NML74640.1"/>
    <property type="molecule type" value="Genomic_DNA"/>
</dbReference>
<gene>
    <name evidence="1" type="ORF">HHL25_10945</name>
</gene>
<name>A0A7Y0FW94_9HYPH</name>
<dbReference type="Proteomes" id="UP000541470">
    <property type="component" value="Unassembled WGS sequence"/>
</dbReference>
<keyword evidence="2" id="KW-1185">Reference proteome</keyword>